<protein>
    <submittedName>
        <fullName evidence="1">Uncharacterized protein</fullName>
    </submittedName>
</protein>
<name>A0A4C1TNE5_EUMVA</name>
<sequence>MSIRKECDKITTVIISAKWNRCWGKVVHLVQRAPPSPASRHVINSSPSNIGNMASIGNMANLGNMANIDPDYDSYYCFQFSYILQFNPGYILNLVLVSAFDSASRFAFNLASTTDRIDEGELPIAQEIDNALFLDALTGRNMIIEENYGPSTSPTGARMDLVRRLISEIKQLLQNLSQTAQSAVP</sequence>
<reference evidence="1 2" key="1">
    <citation type="journal article" date="2019" name="Commun. Biol.">
        <title>The bagworm genome reveals a unique fibroin gene that provides high tensile strength.</title>
        <authorList>
            <person name="Kono N."/>
            <person name="Nakamura H."/>
            <person name="Ohtoshi R."/>
            <person name="Tomita M."/>
            <person name="Numata K."/>
            <person name="Arakawa K."/>
        </authorList>
    </citation>
    <scope>NUCLEOTIDE SEQUENCE [LARGE SCALE GENOMIC DNA]</scope>
</reference>
<proteinExistence type="predicted"/>
<organism evidence="1 2">
    <name type="scientific">Eumeta variegata</name>
    <name type="common">Bagworm moth</name>
    <name type="synonym">Eumeta japonica</name>
    <dbReference type="NCBI Taxonomy" id="151549"/>
    <lineage>
        <taxon>Eukaryota</taxon>
        <taxon>Metazoa</taxon>
        <taxon>Ecdysozoa</taxon>
        <taxon>Arthropoda</taxon>
        <taxon>Hexapoda</taxon>
        <taxon>Insecta</taxon>
        <taxon>Pterygota</taxon>
        <taxon>Neoptera</taxon>
        <taxon>Endopterygota</taxon>
        <taxon>Lepidoptera</taxon>
        <taxon>Glossata</taxon>
        <taxon>Ditrysia</taxon>
        <taxon>Tineoidea</taxon>
        <taxon>Psychidae</taxon>
        <taxon>Oiketicinae</taxon>
        <taxon>Eumeta</taxon>
    </lineage>
</organism>
<dbReference type="AlphaFoldDB" id="A0A4C1TNE5"/>
<feature type="non-terminal residue" evidence="1">
    <location>
        <position position="185"/>
    </location>
</feature>
<dbReference type="EMBL" id="BGZK01005688">
    <property type="protein sequence ID" value="GBP15071.1"/>
    <property type="molecule type" value="Genomic_DNA"/>
</dbReference>
<comment type="caution">
    <text evidence="1">The sequence shown here is derived from an EMBL/GenBank/DDBJ whole genome shotgun (WGS) entry which is preliminary data.</text>
</comment>
<accession>A0A4C1TNE5</accession>
<dbReference type="OrthoDB" id="1885901at2759"/>
<keyword evidence="2" id="KW-1185">Reference proteome</keyword>
<gene>
    <name evidence="1" type="ORF">EVAR_73093_1</name>
</gene>
<dbReference type="Proteomes" id="UP000299102">
    <property type="component" value="Unassembled WGS sequence"/>
</dbReference>
<evidence type="ECO:0000313" key="1">
    <source>
        <dbReference type="EMBL" id="GBP15071.1"/>
    </source>
</evidence>
<evidence type="ECO:0000313" key="2">
    <source>
        <dbReference type="Proteomes" id="UP000299102"/>
    </source>
</evidence>